<organism evidence="12 13">
    <name type="scientific">Sphingomonas agrestis</name>
    <dbReference type="NCBI Taxonomy" id="3080540"/>
    <lineage>
        <taxon>Bacteria</taxon>
        <taxon>Pseudomonadati</taxon>
        <taxon>Pseudomonadota</taxon>
        <taxon>Alphaproteobacteria</taxon>
        <taxon>Sphingomonadales</taxon>
        <taxon>Sphingomonadaceae</taxon>
        <taxon>Sphingomonas</taxon>
    </lineage>
</organism>
<proteinExistence type="inferred from homology"/>
<dbReference type="Pfam" id="PF02669">
    <property type="entry name" value="KdpC"/>
    <property type="match status" value="1"/>
</dbReference>
<evidence type="ECO:0000313" key="13">
    <source>
        <dbReference type="Proteomes" id="UP001273531"/>
    </source>
</evidence>
<evidence type="ECO:0000256" key="1">
    <source>
        <dbReference type="ARBA" id="ARBA00022448"/>
    </source>
</evidence>
<name>A0ABU3YC19_9SPHN</name>
<gene>
    <name evidence="11 12" type="primary">kdpC</name>
    <name evidence="12" type="ORF">RZN05_18240</name>
</gene>
<keyword evidence="7 11" id="KW-0630">Potassium</keyword>
<dbReference type="NCBIfam" id="NF001454">
    <property type="entry name" value="PRK00315.1"/>
    <property type="match status" value="1"/>
</dbReference>
<evidence type="ECO:0000256" key="2">
    <source>
        <dbReference type="ARBA" id="ARBA00022475"/>
    </source>
</evidence>
<dbReference type="PIRSF" id="PIRSF001296">
    <property type="entry name" value="K_ATPase_KdpC"/>
    <property type="match status" value="1"/>
</dbReference>
<evidence type="ECO:0000256" key="4">
    <source>
        <dbReference type="ARBA" id="ARBA00022692"/>
    </source>
</evidence>
<comment type="function">
    <text evidence="11">Part of the high-affinity ATP-driven potassium transport (or Kdp) system, which catalyzes the hydrolysis of ATP coupled with the electrogenic transport of potassium into the cytoplasm. This subunit acts as a catalytic chaperone that increases the ATP-binding affinity of the ATP-hydrolyzing subunit KdpB by the formation of a transient KdpB/KdpC/ATP ternary complex.</text>
</comment>
<evidence type="ECO:0000256" key="7">
    <source>
        <dbReference type="ARBA" id="ARBA00022958"/>
    </source>
</evidence>
<dbReference type="PANTHER" id="PTHR30042">
    <property type="entry name" value="POTASSIUM-TRANSPORTING ATPASE C CHAIN"/>
    <property type="match status" value="1"/>
</dbReference>
<keyword evidence="13" id="KW-1185">Reference proteome</keyword>
<keyword evidence="3 11" id="KW-0633">Potassium transport</keyword>
<accession>A0ABU3YC19</accession>
<evidence type="ECO:0000256" key="8">
    <source>
        <dbReference type="ARBA" id="ARBA00022989"/>
    </source>
</evidence>
<sequence>MTDDLKSSLRPAIVLTILFALLLGLVYPFAMTGIGQALFPSQANGSLVRDSAGRVIGSTVIGQAFTSDRNFQTRPSAAGKGYDGLASSGSNLGPTSQALVDRVKPDIDKRRGEGVTGQMPADLVTASGSGLDPHLSPEAARAQVARVARVRGVPADQVARLVDANVERPILGILGEPRVNVLALNQRLDRLGTGR</sequence>
<dbReference type="NCBIfam" id="TIGR00681">
    <property type="entry name" value="kdpC"/>
    <property type="match status" value="1"/>
</dbReference>
<evidence type="ECO:0000256" key="5">
    <source>
        <dbReference type="ARBA" id="ARBA00022741"/>
    </source>
</evidence>
<dbReference type="EMBL" id="JAWJEJ010000002">
    <property type="protein sequence ID" value="MDV3458943.1"/>
    <property type="molecule type" value="Genomic_DNA"/>
</dbReference>
<keyword evidence="6 11" id="KW-0067">ATP-binding</keyword>
<keyword evidence="1 11" id="KW-0813">Transport</keyword>
<comment type="subcellular location">
    <subcellularLocation>
        <location evidence="11">Cell membrane</location>
        <topology evidence="11">Single-pass membrane protein</topology>
    </subcellularLocation>
</comment>
<comment type="subunit">
    <text evidence="11">The system is composed of three essential subunits: KdpA, KdpB and KdpC.</text>
</comment>
<evidence type="ECO:0000256" key="10">
    <source>
        <dbReference type="ARBA" id="ARBA00023136"/>
    </source>
</evidence>
<comment type="caution">
    <text evidence="12">The sequence shown here is derived from an EMBL/GenBank/DDBJ whole genome shotgun (WGS) entry which is preliminary data.</text>
</comment>
<keyword evidence="9 11" id="KW-0406">Ion transport</keyword>
<keyword evidence="2 11" id="KW-1003">Cell membrane</keyword>
<dbReference type="HAMAP" id="MF_00276">
    <property type="entry name" value="KdpC"/>
    <property type="match status" value="1"/>
</dbReference>
<evidence type="ECO:0000256" key="11">
    <source>
        <dbReference type="HAMAP-Rule" id="MF_00276"/>
    </source>
</evidence>
<dbReference type="InterPro" id="IPR003820">
    <property type="entry name" value="KdpC"/>
</dbReference>
<keyword evidence="4 11" id="KW-0812">Transmembrane</keyword>
<dbReference type="Proteomes" id="UP001273531">
    <property type="component" value="Unassembled WGS sequence"/>
</dbReference>
<dbReference type="RefSeq" id="WP_317228107.1">
    <property type="nucleotide sequence ID" value="NZ_JAWJEJ010000002.1"/>
</dbReference>
<reference evidence="12 13" key="1">
    <citation type="submission" date="2023-10" db="EMBL/GenBank/DDBJ databases">
        <title>Sphingomonas sp. HF-S4 16S ribosomal RNA gene Genome sequencing and assembly.</title>
        <authorList>
            <person name="Lee H."/>
        </authorList>
    </citation>
    <scope>NUCLEOTIDE SEQUENCE [LARGE SCALE GENOMIC DNA]</scope>
    <source>
        <strain evidence="12 13">HF-S4</strain>
    </source>
</reference>
<comment type="similarity">
    <text evidence="11">Belongs to the KdpC family.</text>
</comment>
<keyword evidence="8 11" id="KW-1133">Transmembrane helix</keyword>
<evidence type="ECO:0000313" key="12">
    <source>
        <dbReference type="EMBL" id="MDV3458943.1"/>
    </source>
</evidence>
<protein>
    <recommendedName>
        <fullName evidence="11">Potassium-transporting ATPase KdpC subunit</fullName>
    </recommendedName>
    <alternativeName>
        <fullName evidence="11">ATP phosphohydrolase [potassium-transporting] C chain</fullName>
    </alternativeName>
    <alternativeName>
        <fullName evidence="11">Potassium-binding and translocating subunit C</fullName>
    </alternativeName>
    <alternativeName>
        <fullName evidence="11">Potassium-translocating ATPase C chain</fullName>
    </alternativeName>
</protein>
<evidence type="ECO:0000256" key="3">
    <source>
        <dbReference type="ARBA" id="ARBA00022538"/>
    </source>
</evidence>
<dbReference type="PANTHER" id="PTHR30042:SF2">
    <property type="entry name" value="POTASSIUM-TRANSPORTING ATPASE KDPC SUBUNIT"/>
    <property type="match status" value="1"/>
</dbReference>
<evidence type="ECO:0000256" key="6">
    <source>
        <dbReference type="ARBA" id="ARBA00022840"/>
    </source>
</evidence>
<evidence type="ECO:0000256" key="9">
    <source>
        <dbReference type="ARBA" id="ARBA00023065"/>
    </source>
</evidence>
<keyword evidence="5 11" id="KW-0547">Nucleotide-binding</keyword>
<keyword evidence="10 11" id="KW-0472">Membrane</keyword>